<evidence type="ECO:0000313" key="1">
    <source>
        <dbReference type="EMBL" id="VFJ47441.1"/>
    </source>
</evidence>
<proteinExistence type="predicted"/>
<sequence>MNEQQPITLNPGDLQQLLEPLLRRIIREELSKAVEQSPPVFPLNPEMPLYNDMQEIVSRKAFGEIDLLPHDEVWS</sequence>
<protein>
    <submittedName>
        <fullName evidence="1">Uncharacterized protein</fullName>
    </submittedName>
</protein>
<dbReference type="EMBL" id="CAADEY010000018">
    <property type="protein sequence ID" value="VFJ47441.1"/>
    <property type="molecule type" value="Genomic_DNA"/>
</dbReference>
<gene>
    <name evidence="1" type="ORF">BECKDK2373C_GA0170839_101831</name>
</gene>
<organism evidence="1">
    <name type="scientific">Candidatus Kentrum sp. DK</name>
    <dbReference type="NCBI Taxonomy" id="2126562"/>
    <lineage>
        <taxon>Bacteria</taxon>
        <taxon>Pseudomonadati</taxon>
        <taxon>Pseudomonadota</taxon>
        <taxon>Gammaproteobacteria</taxon>
        <taxon>Candidatus Kentrum</taxon>
    </lineage>
</organism>
<accession>A0A450S6I0</accession>
<reference evidence="1" key="1">
    <citation type="submission" date="2019-02" db="EMBL/GenBank/DDBJ databases">
        <authorList>
            <person name="Gruber-Vodicka R. H."/>
            <person name="Seah K. B. B."/>
        </authorList>
    </citation>
    <scope>NUCLEOTIDE SEQUENCE</scope>
    <source>
        <strain evidence="1">BECK_DK161</strain>
    </source>
</reference>
<dbReference type="AlphaFoldDB" id="A0A450S6I0"/>
<name>A0A450S6I0_9GAMM</name>